<dbReference type="GO" id="GO:0005886">
    <property type="term" value="C:plasma membrane"/>
    <property type="evidence" value="ECO:0007669"/>
    <property type="project" value="UniProtKB-SubCell"/>
</dbReference>
<feature type="transmembrane region" description="Helical" evidence="9">
    <location>
        <begin position="130"/>
        <end position="158"/>
    </location>
</feature>
<evidence type="ECO:0000256" key="1">
    <source>
        <dbReference type="ARBA" id="ARBA00004429"/>
    </source>
</evidence>
<evidence type="ECO:0000256" key="4">
    <source>
        <dbReference type="ARBA" id="ARBA00022475"/>
    </source>
</evidence>
<dbReference type="RefSeq" id="WP_206290925.1">
    <property type="nucleotide sequence ID" value="NZ_CP063458.1"/>
</dbReference>
<dbReference type="Pfam" id="PF01061">
    <property type="entry name" value="ABC2_membrane"/>
    <property type="match status" value="1"/>
</dbReference>
<dbReference type="GO" id="GO:0015920">
    <property type="term" value="P:lipopolysaccharide transport"/>
    <property type="evidence" value="ECO:0007669"/>
    <property type="project" value="TreeGrafter"/>
</dbReference>
<evidence type="ECO:0000256" key="3">
    <source>
        <dbReference type="ARBA" id="ARBA00022448"/>
    </source>
</evidence>
<evidence type="ECO:0000256" key="7">
    <source>
        <dbReference type="ARBA" id="ARBA00022989"/>
    </source>
</evidence>
<dbReference type="EMBL" id="CP063458">
    <property type="protein sequence ID" value="QOV87964.1"/>
    <property type="molecule type" value="Genomic_DNA"/>
</dbReference>
<dbReference type="GO" id="GO:0140359">
    <property type="term" value="F:ABC-type transporter activity"/>
    <property type="evidence" value="ECO:0007669"/>
    <property type="project" value="InterPro"/>
</dbReference>
<proteinExistence type="inferred from homology"/>
<evidence type="ECO:0000313" key="11">
    <source>
        <dbReference type="EMBL" id="QOV87964.1"/>
    </source>
</evidence>
<keyword evidence="5" id="KW-0997">Cell inner membrane</keyword>
<keyword evidence="3 9" id="KW-0813">Transport</keyword>
<evidence type="ECO:0000259" key="10">
    <source>
        <dbReference type="PROSITE" id="PS51012"/>
    </source>
</evidence>
<dbReference type="PROSITE" id="PS51012">
    <property type="entry name" value="ABC_TM2"/>
    <property type="match status" value="1"/>
</dbReference>
<sequence>MNGTTEPLEETIIQPQKGWIAIDWHELGRQRELLYFLVWRDIKVRYKQAALGVLWAVLVPVVQVTMFALIFGSGLSLASKLGANFDPKQYPIYIFSAMLGWQLISRSMSDGGLSLVNQQNLLTKIYFPRLFVPSASVGGAMFDLAISLPVFILGMVIFKVQPTWHLVFFPLLVVHAAMLGAGLAYTLAALTVTYRDFRFIIPFFNQILMWISFVMIPVPEAWLNNTKWSILFHLNPVYGIVAAFRRVLMDLSYGWSWSYYLCSLAITIGVFVFGLFYFRRTERRFADIA</sequence>
<evidence type="ECO:0000256" key="9">
    <source>
        <dbReference type="RuleBase" id="RU361157"/>
    </source>
</evidence>
<dbReference type="PANTHER" id="PTHR30413">
    <property type="entry name" value="INNER MEMBRANE TRANSPORT PERMEASE"/>
    <property type="match status" value="1"/>
</dbReference>
<dbReference type="AlphaFoldDB" id="A0A7M2WRS7"/>
<reference evidence="11 12" key="1">
    <citation type="submission" date="2020-10" db="EMBL/GenBank/DDBJ databases">
        <title>Wide distribution of Phycisphaera-like planctomycetes from WD2101 soil group in peatlands and genome analysis of the first cultivated representative.</title>
        <authorList>
            <person name="Dedysh S.N."/>
            <person name="Beletsky A.V."/>
            <person name="Ivanova A."/>
            <person name="Kulichevskaya I.S."/>
            <person name="Suzina N.E."/>
            <person name="Philippov D.A."/>
            <person name="Rakitin A.L."/>
            <person name="Mardanov A.V."/>
            <person name="Ravin N.V."/>
        </authorList>
    </citation>
    <scope>NUCLEOTIDE SEQUENCE [LARGE SCALE GENOMIC DNA]</scope>
    <source>
        <strain evidence="11 12">M1803</strain>
    </source>
</reference>
<keyword evidence="12" id="KW-1185">Reference proteome</keyword>
<organism evidence="11 12">
    <name type="scientific">Humisphaera borealis</name>
    <dbReference type="NCBI Taxonomy" id="2807512"/>
    <lineage>
        <taxon>Bacteria</taxon>
        <taxon>Pseudomonadati</taxon>
        <taxon>Planctomycetota</taxon>
        <taxon>Phycisphaerae</taxon>
        <taxon>Tepidisphaerales</taxon>
        <taxon>Tepidisphaeraceae</taxon>
        <taxon>Humisphaera</taxon>
    </lineage>
</organism>
<gene>
    <name evidence="11" type="ORF">IPV69_17040</name>
</gene>
<accession>A0A7M2WRS7</accession>
<evidence type="ECO:0000256" key="2">
    <source>
        <dbReference type="ARBA" id="ARBA00007783"/>
    </source>
</evidence>
<feature type="domain" description="ABC transmembrane type-2" evidence="10">
    <location>
        <begin position="51"/>
        <end position="281"/>
    </location>
</feature>
<feature type="transmembrane region" description="Helical" evidence="9">
    <location>
        <begin position="49"/>
        <end position="70"/>
    </location>
</feature>
<dbReference type="Proteomes" id="UP000593765">
    <property type="component" value="Chromosome"/>
</dbReference>
<dbReference type="KEGG" id="hbs:IPV69_17040"/>
<evidence type="ECO:0000256" key="5">
    <source>
        <dbReference type="ARBA" id="ARBA00022519"/>
    </source>
</evidence>
<evidence type="ECO:0000256" key="6">
    <source>
        <dbReference type="ARBA" id="ARBA00022692"/>
    </source>
</evidence>
<feature type="transmembrane region" description="Helical" evidence="9">
    <location>
        <begin position="199"/>
        <end position="218"/>
    </location>
</feature>
<feature type="transmembrane region" description="Helical" evidence="9">
    <location>
        <begin position="164"/>
        <end position="187"/>
    </location>
</feature>
<keyword evidence="7 9" id="KW-1133">Transmembrane helix</keyword>
<evidence type="ECO:0000313" key="12">
    <source>
        <dbReference type="Proteomes" id="UP000593765"/>
    </source>
</evidence>
<keyword evidence="6 9" id="KW-0812">Transmembrane</keyword>
<evidence type="ECO:0000256" key="8">
    <source>
        <dbReference type="ARBA" id="ARBA00023136"/>
    </source>
</evidence>
<dbReference type="InterPro" id="IPR013525">
    <property type="entry name" value="ABC2_TM"/>
</dbReference>
<keyword evidence="4 9" id="KW-1003">Cell membrane</keyword>
<comment type="similarity">
    <text evidence="2 9">Belongs to the ABC-2 integral membrane protein family.</text>
</comment>
<keyword evidence="8 9" id="KW-0472">Membrane</keyword>
<feature type="transmembrane region" description="Helical" evidence="9">
    <location>
        <begin position="90"/>
        <end position="109"/>
    </location>
</feature>
<protein>
    <recommendedName>
        <fullName evidence="9">Transport permease protein</fullName>
    </recommendedName>
</protein>
<comment type="subcellular location">
    <subcellularLocation>
        <location evidence="1">Cell inner membrane</location>
        <topology evidence="1">Multi-pass membrane protein</topology>
    </subcellularLocation>
    <subcellularLocation>
        <location evidence="9">Cell membrane</location>
        <topology evidence="9">Multi-pass membrane protein</topology>
    </subcellularLocation>
</comment>
<dbReference type="PANTHER" id="PTHR30413:SF8">
    <property type="entry name" value="TRANSPORT PERMEASE PROTEIN"/>
    <property type="match status" value="1"/>
</dbReference>
<dbReference type="InterPro" id="IPR047817">
    <property type="entry name" value="ABC2_TM_bact-type"/>
</dbReference>
<feature type="transmembrane region" description="Helical" evidence="9">
    <location>
        <begin position="257"/>
        <end position="278"/>
    </location>
</feature>
<name>A0A7M2WRS7_9BACT</name>